<dbReference type="EMBL" id="CP043617">
    <property type="protein sequence ID" value="QFR49400.1"/>
    <property type="molecule type" value="Genomic_DNA"/>
</dbReference>
<dbReference type="RefSeq" id="WP_152307343.1">
    <property type="nucleotide sequence ID" value="NZ_CP043617.1"/>
</dbReference>
<sequence>MNIESKYLSTSKISRMVDINERWLREHQGTIFKEGVHYYYPNGFKNCRWNVSAMIEWIENPNEESNIADEILSNICVI</sequence>
<proteinExistence type="predicted"/>
<accession>A0A5P8P192</accession>
<dbReference type="AlphaFoldDB" id="A0A5P8P192"/>
<gene>
    <name evidence="1" type="ORF">FJR48_06535</name>
</gene>
<reference evidence="1 2" key="1">
    <citation type="submission" date="2019-09" db="EMBL/GenBank/DDBJ databases">
        <title>Sulfurimonas gotlandica sp. nov., a chemoautotrophic and psychrotolerant epsilonproteobacterium isolated from a pelagic redoxcline, and an emended description of the genus Sulfurimonas.</title>
        <authorList>
            <person name="Wang S."/>
            <person name="Jiang L."/>
            <person name="Shao S."/>
        </authorList>
    </citation>
    <scope>NUCLEOTIDE SEQUENCE [LARGE SCALE GENOMIC DNA]</scope>
    <source>
        <strain evidence="1 2">GYSZ_1</strain>
    </source>
</reference>
<dbReference type="OrthoDB" id="5373282at2"/>
<evidence type="ECO:0000313" key="2">
    <source>
        <dbReference type="Proteomes" id="UP000326944"/>
    </source>
</evidence>
<protein>
    <recommendedName>
        <fullName evidence="3">Excisionase</fullName>
    </recommendedName>
</protein>
<dbReference type="KEGG" id="sulg:FJR48_06535"/>
<keyword evidence="2" id="KW-1185">Reference proteome</keyword>
<evidence type="ECO:0000313" key="1">
    <source>
        <dbReference type="EMBL" id="QFR49400.1"/>
    </source>
</evidence>
<evidence type="ECO:0008006" key="3">
    <source>
        <dbReference type="Google" id="ProtNLM"/>
    </source>
</evidence>
<dbReference type="Proteomes" id="UP000326944">
    <property type="component" value="Chromosome"/>
</dbReference>
<organism evidence="1 2">
    <name type="scientific">Sulfurimonas lithotrophica</name>
    <dbReference type="NCBI Taxonomy" id="2590022"/>
    <lineage>
        <taxon>Bacteria</taxon>
        <taxon>Pseudomonadati</taxon>
        <taxon>Campylobacterota</taxon>
        <taxon>Epsilonproteobacteria</taxon>
        <taxon>Campylobacterales</taxon>
        <taxon>Sulfurimonadaceae</taxon>
        <taxon>Sulfurimonas</taxon>
    </lineage>
</organism>
<name>A0A5P8P192_9BACT</name>